<dbReference type="Pfam" id="PF17785">
    <property type="entry name" value="PUA_3"/>
    <property type="match status" value="1"/>
</dbReference>
<dbReference type="PATRIC" id="fig|87541.4.peg.338"/>
<keyword evidence="2" id="KW-0808">Transferase</keyword>
<dbReference type="InterPro" id="IPR029063">
    <property type="entry name" value="SAM-dependent_MTases_sf"/>
</dbReference>
<dbReference type="InterPro" id="IPR036974">
    <property type="entry name" value="PUA_sf"/>
</dbReference>
<feature type="domain" description="S-adenosylmethionine-dependent methyltransferase" evidence="4">
    <location>
        <begin position="129"/>
        <end position="337"/>
    </location>
</feature>
<dbReference type="CDD" id="cd02440">
    <property type="entry name" value="AdoMet_MTases"/>
    <property type="match status" value="1"/>
</dbReference>
<dbReference type="GO" id="GO:0032259">
    <property type="term" value="P:methylation"/>
    <property type="evidence" value="ECO:0007669"/>
    <property type="project" value="UniProtKB-KW"/>
</dbReference>
<dbReference type="PANTHER" id="PTHR43042:SF3">
    <property type="entry name" value="RIBOSOMAL RNA LARGE SUBUNIT METHYLTRANSFERASE YWBD-RELATED"/>
    <property type="match status" value="1"/>
</dbReference>
<dbReference type="PANTHER" id="PTHR43042">
    <property type="entry name" value="SAM-DEPENDENT METHYLTRANSFERASE"/>
    <property type="match status" value="1"/>
</dbReference>
<evidence type="ECO:0000256" key="3">
    <source>
        <dbReference type="ARBA" id="ARBA00022691"/>
    </source>
</evidence>
<name>A0A133Y3K4_9LACT</name>
<proteinExistence type="predicted"/>
<evidence type="ECO:0000259" key="4">
    <source>
        <dbReference type="Pfam" id="PF10672"/>
    </source>
</evidence>
<dbReference type="EMBL" id="LSCQ01000019">
    <property type="protein sequence ID" value="KXB37778.1"/>
    <property type="molecule type" value="Genomic_DNA"/>
</dbReference>
<evidence type="ECO:0000256" key="1">
    <source>
        <dbReference type="ARBA" id="ARBA00022603"/>
    </source>
</evidence>
<dbReference type="InterPro" id="IPR015947">
    <property type="entry name" value="PUA-like_sf"/>
</dbReference>
<organism evidence="6 7">
    <name type="scientific">Aerococcus christensenii</name>
    <dbReference type="NCBI Taxonomy" id="87541"/>
    <lineage>
        <taxon>Bacteria</taxon>
        <taxon>Bacillati</taxon>
        <taxon>Bacillota</taxon>
        <taxon>Bacilli</taxon>
        <taxon>Lactobacillales</taxon>
        <taxon>Aerococcaceae</taxon>
        <taxon>Aerococcus</taxon>
    </lineage>
</organism>
<evidence type="ECO:0008006" key="8">
    <source>
        <dbReference type="Google" id="ProtNLM"/>
    </source>
</evidence>
<dbReference type="InterPro" id="IPR041532">
    <property type="entry name" value="RlmI-like_PUA"/>
</dbReference>
<dbReference type="CDD" id="cd11572">
    <property type="entry name" value="RlmI_M_like"/>
    <property type="match status" value="1"/>
</dbReference>
<evidence type="ECO:0000313" key="6">
    <source>
        <dbReference type="EMBL" id="KXB37778.1"/>
    </source>
</evidence>
<evidence type="ECO:0000256" key="2">
    <source>
        <dbReference type="ARBA" id="ARBA00022679"/>
    </source>
</evidence>
<dbReference type="Proteomes" id="UP000070422">
    <property type="component" value="Unassembled WGS sequence"/>
</dbReference>
<dbReference type="RefSeq" id="WP_060936448.1">
    <property type="nucleotide sequence ID" value="NZ_JASOZP010000001.1"/>
</dbReference>
<evidence type="ECO:0000259" key="5">
    <source>
        <dbReference type="Pfam" id="PF17785"/>
    </source>
</evidence>
<protein>
    <recommendedName>
        <fullName evidence="8">Class I SAM-dependent rRNA methyltransferase</fullName>
    </recommendedName>
</protein>
<reference evidence="6 7" key="1">
    <citation type="submission" date="2016-01" db="EMBL/GenBank/DDBJ databases">
        <authorList>
            <person name="Oliw E.H."/>
        </authorList>
    </citation>
    <scope>NUCLEOTIDE SEQUENCE [LARGE SCALE GENOMIC DNA]</scope>
    <source>
        <strain evidence="6 7">KA00635</strain>
    </source>
</reference>
<dbReference type="GO" id="GO:0003723">
    <property type="term" value="F:RNA binding"/>
    <property type="evidence" value="ECO:0007669"/>
    <property type="project" value="InterPro"/>
</dbReference>
<dbReference type="OrthoDB" id="9805492at2"/>
<dbReference type="InterPro" id="IPR019614">
    <property type="entry name" value="SAM-dep_methyl-trfase"/>
</dbReference>
<keyword evidence="3" id="KW-0949">S-adenosyl-L-methionine</keyword>
<dbReference type="Gene3D" id="3.40.50.150">
    <property type="entry name" value="Vaccinia Virus protein VP39"/>
    <property type="match status" value="1"/>
</dbReference>
<sequence>MKKYGVKKKSQEQIKAGHCLLKAEDFLEEVKGQPGEVIGLVDHQNHCFAKAYLGAQNKGIGWVISLKNEEDLNAAWFYQLFLKAREKRQAFFSNPLTNAWRAFNGEGDGLGGVTMDWYNGYVVTQWYSQGIYRYRQQIVAAFQKVYPEMRGMVGKNRFQSAKIPHEQLIGEPPEESLFIRENGINYCCHLNQGWMTGIFLDQRQVRFYLMTELAAGKRVLNTFSYTGAFSVAAAVGGALSTCSVDLANRTRELTAEQFAANGIRSEDHAVYVMDVFDFYRYAKRHHLTYDLIVMDPPSFSRNKKKIFRVKEDYQALVEGALPLLNEGGHLICSTNAANFSLKAFRQAILQGSQGNHLQEIKHFGLGEDFPTPAHSPESQYLKVLVFQKNKGC</sequence>
<dbReference type="Gene3D" id="3.30.750.80">
    <property type="entry name" value="RNA methyltransferase domain (HRMD) like"/>
    <property type="match status" value="1"/>
</dbReference>
<dbReference type="GO" id="GO:0008168">
    <property type="term" value="F:methyltransferase activity"/>
    <property type="evidence" value="ECO:0007669"/>
    <property type="project" value="UniProtKB-KW"/>
</dbReference>
<dbReference type="SUPFAM" id="SSF53335">
    <property type="entry name" value="S-adenosyl-L-methionine-dependent methyltransferases"/>
    <property type="match status" value="1"/>
</dbReference>
<comment type="caution">
    <text evidence="6">The sequence shown here is derived from an EMBL/GenBank/DDBJ whole genome shotgun (WGS) entry which is preliminary data.</text>
</comment>
<accession>A0A133Y3K4</accession>
<dbReference type="AlphaFoldDB" id="A0A133Y3K4"/>
<dbReference type="STRING" id="87541.AWM71_02540"/>
<evidence type="ECO:0000313" key="7">
    <source>
        <dbReference type="Proteomes" id="UP000070422"/>
    </source>
</evidence>
<gene>
    <name evidence="6" type="ORF">HMPREF3187_00337</name>
</gene>
<keyword evidence="1" id="KW-0489">Methyltransferase</keyword>
<dbReference type="Gene3D" id="2.30.130.10">
    <property type="entry name" value="PUA domain"/>
    <property type="match status" value="1"/>
</dbReference>
<dbReference type="Pfam" id="PF10672">
    <property type="entry name" value="Methyltrans_SAM"/>
    <property type="match status" value="1"/>
</dbReference>
<dbReference type="SUPFAM" id="SSF88697">
    <property type="entry name" value="PUA domain-like"/>
    <property type="match status" value="1"/>
</dbReference>
<feature type="domain" description="RlmI-like PUA" evidence="5">
    <location>
        <begin position="6"/>
        <end position="65"/>
    </location>
</feature>